<keyword evidence="2" id="KW-0560">Oxidoreductase</keyword>
<name>A0A7R8ZVW7_9CRUS</name>
<dbReference type="Pfam" id="PF22725">
    <property type="entry name" value="GFO_IDH_MocA_C3"/>
    <property type="match status" value="1"/>
</dbReference>
<feature type="domain" description="GFO/IDH/MocA-like oxidoreductase" evidence="4">
    <location>
        <begin position="67"/>
        <end position="187"/>
    </location>
</feature>
<proteinExistence type="inferred from homology"/>
<reference evidence="5" key="1">
    <citation type="submission" date="2020-11" db="EMBL/GenBank/DDBJ databases">
        <authorList>
            <person name="Tran Van P."/>
        </authorList>
    </citation>
    <scope>NUCLEOTIDE SEQUENCE</scope>
</reference>
<dbReference type="InterPro" id="IPR055170">
    <property type="entry name" value="GFO_IDH_MocA-like_dom"/>
</dbReference>
<dbReference type="Pfam" id="PF01408">
    <property type="entry name" value="GFO_IDH_MocA"/>
    <property type="match status" value="1"/>
</dbReference>
<evidence type="ECO:0000256" key="2">
    <source>
        <dbReference type="ARBA" id="ARBA00023002"/>
    </source>
</evidence>
<dbReference type="GO" id="GO:0016491">
    <property type="term" value="F:oxidoreductase activity"/>
    <property type="evidence" value="ECO:0007669"/>
    <property type="project" value="UniProtKB-KW"/>
</dbReference>
<gene>
    <name evidence="5" type="ORF">CTOB1V02_LOCUS16705</name>
</gene>
<dbReference type="InterPro" id="IPR000683">
    <property type="entry name" value="Gfo/Idh/MocA-like_OxRdtase_N"/>
</dbReference>
<protein>
    <recommendedName>
        <fullName evidence="6">Inositol 2-dehydrogenase</fullName>
    </recommendedName>
</protein>
<evidence type="ECO:0000313" key="5">
    <source>
        <dbReference type="EMBL" id="CAD7238890.1"/>
    </source>
</evidence>
<evidence type="ECO:0008006" key="6">
    <source>
        <dbReference type="Google" id="ProtNLM"/>
    </source>
</evidence>
<dbReference type="SUPFAM" id="SSF51735">
    <property type="entry name" value="NAD(P)-binding Rossmann-fold domains"/>
    <property type="match status" value="1"/>
</dbReference>
<dbReference type="EMBL" id="OB710974">
    <property type="protein sequence ID" value="CAD7238890.1"/>
    <property type="molecule type" value="Genomic_DNA"/>
</dbReference>
<dbReference type="SUPFAM" id="SSF55347">
    <property type="entry name" value="Glyceraldehyde-3-phosphate dehydrogenase-like, C-terminal domain"/>
    <property type="match status" value="1"/>
</dbReference>
<organism evidence="5">
    <name type="scientific">Cyprideis torosa</name>
    <dbReference type="NCBI Taxonomy" id="163714"/>
    <lineage>
        <taxon>Eukaryota</taxon>
        <taxon>Metazoa</taxon>
        <taxon>Ecdysozoa</taxon>
        <taxon>Arthropoda</taxon>
        <taxon>Crustacea</taxon>
        <taxon>Oligostraca</taxon>
        <taxon>Ostracoda</taxon>
        <taxon>Podocopa</taxon>
        <taxon>Podocopida</taxon>
        <taxon>Cytherocopina</taxon>
        <taxon>Cytheroidea</taxon>
        <taxon>Cytherideidae</taxon>
        <taxon>Cyprideis</taxon>
    </lineage>
</organism>
<dbReference type="PANTHER" id="PTHR42840">
    <property type="entry name" value="NAD(P)-BINDING ROSSMANN-FOLD SUPERFAMILY PROTEIN-RELATED"/>
    <property type="match status" value="1"/>
</dbReference>
<dbReference type="Gene3D" id="3.40.50.720">
    <property type="entry name" value="NAD(P)-binding Rossmann-like Domain"/>
    <property type="match status" value="1"/>
</dbReference>
<dbReference type="GO" id="GO:0000166">
    <property type="term" value="F:nucleotide binding"/>
    <property type="evidence" value="ECO:0007669"/>
    <property type="project" value="InterPro"/>
</dbReference>
<evidence type="ECO:0000259" key="3">
    <source>
        <dbReference type="Pfam" id="PF01408"/>
    </source>
</evidence>
<dbReference type="Gene3D" id="3.30.360.10">
    <property type="entry name" value="Dihydrodipicolinate Reductase, domain 2"/>
    <property type="match status" value="1"/>
</dbReference>
<accession>A0A7R8ZVW7</accession>
<dbReference type="AlphaFoldDB" id="A0A7R8ZVW7"/>
<evidence type="ECO:0000259" key="4">
    <source>
        <dbReference type="Pfam" id="PF22725"/>
    </source>
</evidence>
<dbReference type="OrthoDB" id="64915at2759"/>
<feature type="domain" description="Gfo/Idh/MocA-like oxidoreductase N-terminal" evidence="3">
    <location>
        <begin position="2"/>
        <end position="59"/>
    </location>
</feature>
<dbReference type="InterPro" id="IPR036291">
    <property type="entry name" value="NAD(P)-bd_dom_sf"/>
</dbReference>
<evidence type="ECO:0000256" key="1">
    <source>
        <dbReference type="ARBA" id="ARBA00010928"/>
    </source>
</evidence>
<sequence length="246" mass="26714">AIDGVIIASATPTHADLIIRACDAGKAIFCEKPIDLDIERVRAVVAHIDASGQLCQLGFNRRFDPQFRDLHRQLRDGRVGDIEQVIISSRDPAPPPIGYIKESGGLFRDMMIHDFDMARWLTGSEFVEVIARGSCLVDPAIGDAGDVDAAMVLMKTADGRLVHINNSRRCSYGYDQRIEVFGSAGMLQAQNVLESRLRFAGEAGQVDAKPCRHSRLPPLPTSSIAMPCALPECVVLARSVPLAPPA</sequence>
<comment type="similarity">
    <text evidence="1">Belongs to the Gfo/Idh/MocA family.</text>
</comment>
<feature type="non-terminal residue" evidence="5">
    <location>
        <position position="1"/>
    </location>
</feature>
<dbReference type="PANTHER" id="PTHR42840:SF3">
    <property type="entry name" value="BINDING ROSSMANN FOLD OXIDOREDUCTASE, PUTATIVE (AFU_ORTHOLOGUE AFUA_2G10240)-RELATED"/>
    <property type="match status" value="1"/>
</dbReference>